<dbReference type="Proteomes" id="UP000003639">
    <property type="component" value="Unassembled WGS sequence"/>
</dbReference>
<dbReference type="STRING" id="411467.BACCAP_01475"/>
<gene>
    <name evidence="1" type="ORF">BACCAP_01475</name>
</gene>
<evidence type="ECO:0000313" key="2">
    <source>
        <dbReference type="Proteomes" id="UP000003639"/>
    </source>
</evidence>
<organism evidence="1 2">
    <name type="scientific">Pseudoflavonifractor capillosus ATCC 29799</name>
    <dbReference type="NCBI Taxonomy" id="411467"/>
    <lineage>
        <taxon>Bacteria</taxon>
        <taxon>Bacillati</taxon>
        <taxon>Bacillota</taxon>
        <taxon>Clostridia</taxon>
        <taxon>Eubacteriales</taxon>
        <taxon>Oscillospiraceae</taxon>
        <taxon>Pseudoflavonifractor</taxon>
    </lineage>
</organism>
<dbReference type="AlphaFoldDB" id="A6NTE5"/>
<keyword evidence="2" id="KW-1185">Reference proteome</keyword>
<protein>
    <submittedName>
        <fullName evidence="1">Uncharacterized protein</fullName>
    </submittedName>
</protein>
<reference evidence="1 2" key="1">
    <citation type="submission" date="2007-04" db="EMBL/GenBank/DDBJ databases">
        <authorList>
            <person name="Fulton L."/>
            <person name="Clifton S."/>
            <person name="Fulton B."/>
            <person name="Xu J."/>
            <person name="Minx P."/>
            <person name="Pepin K.H."/>
            <person name="Johnson M."/>
            <person name="Thiruvilangam P."/>
            <person name="Bhonagiri V."/>
            <person name="Nash W.E."/>
            <person name="Mardis E.R."/>
            <person name="Wilson R.K."/>
        </authorList>
    </citation>
    <scope>NUCLEOTIDE SEQUENCE [LARGE SCALE GENOMIC DNA]</scope>
    <source>
        <strain evidence="1 2">ATCC 29799</strain>
    </source>
</reference>
<proteinExistence type="predicted"/>
<dbReference type="EMBL" id="AAXG02000010">
    <property type="protein sequence ID" value="EDN00709.1"/>
    <property type="molecule type" value="Genomic_DNA"/>
</dbReference>
<accession>A6NTE5</accession>
<comment type="caution">
    <text evidence="1">The sequence shown here is derived from an EMBL/GenBank/DDBJ whole genome shotgun (WGS) entry which is preliminary data.</text>
</comment>
<reference evidence="1 2" key="2">
    <citation type="submission" date="2007-06" db="EMBL/GenBank/DDBJ databases">
        <title>Draft genome sequence of Pseudoflavonifractor capillosus ATCC 29799.</title>
        <authorList>
            <person name="Sudarsanam P."/>
            <person name="Ley R."/>
            <person name="Guruge J."/>
            <person name="Turnbaugh P.J."/>
            <person name="Mahowald M."/>
            <person name="Liep D."/>
            <person name="Gordon J."/>
        </authorList>
    </citation>
    <scope>NUCLEOTIDE SEQUENCE [LARGE SCALE GENOMIC DNA]</scope>
    <source>
        <strain evidence="1 2">ATCC 29799</strain>
    </source>
</reference>
<name>A6NTE5_9FIRM</name>
<evidence type="ECO:0000313" key="1">
    <source>
        <dbReference type="EMBL" id="EDN00709.1"/>
    </source>
</evidence>
<sequence length="48" mass="5358">MTRFVYFNAVNLPLCIFHTQLFSARTGTVGTALVCRSPAQLGYRGDYT</sequence>